<feature type="domain" description="Radical SAM core" evidence="7">
    <location>
        <begin position="88"/>
        <end position="316"/>
    </location>
</feature>
<comment type="cofactor">
    <cofactor evidence="1">
        <name>[4Fe-4S] cluster</name>
        <dbReference type="ChEBI" id="CHEBI:49883"/>
    </cofactor>
</comment>
<evidence type="ECO:0000313" key="9">
    <source>
        <dbReference type="Proteomes" id="UP000297288"/>
    </source>
</evidence>
<dbReference type="InterPro" id="IPR023885">
    <property type="entry name" value="4Fe4S-binding_SPASM_dom"/>
</dbReference>
<evidence type="ECO:0000256" key="4">
    <source>
        <dbReference type="ARBA" id="ARBA00022723"/>
    </source>
</evidence>
<dbReference type="SFLD" id="SFLDS00029">
    <property type="entry name" value="Radical_SAM"/>
    <property type="match status" value="1"/>
</dbReference>
<organism evidence="8 9">
    <name type="scientific">Geotoga petraea</name>
    <dbReference type="NCBI Taxonomy" id="28234"/>
    <lineage>
        <taxon>Bacteria</taxon>
        <taxon>Thermotogati</taxon>
        <taxon>Thermotogota</taxon>
        <taxon>Thermotogae</taxon>
        <taxon>Petrotogales</taxon>
        <taxon>Petrotogaceae</taxon>
        <taxon>Geotoga</taxon>
    </lineage>
</organism>
<dbReference type="GO" id="GO:0051539">
    <property type="term" value="F:4 iron, 4 sulfur cluster binding"/>
    <property type="evidence" value="ECO:0007669"/>
    <property type="project" value="UniProtKB-KW"/>
</dbReference>
<evidence type="ECO:0000256" key="1">
    <source>
        <dbReference type="ARBA" id="ARBA00001966"/>
    </source>
</evidence>
<keyword evidence="6" id="KW-0411">Iron-sulfur</keyword>
<dbReference type="Proteomes" id="UP000297288">
    <property type="component" value="Unassembled WGS sequence"/>
</dbReference>
<dbReference type="SUPFAM" id="SSF102114">
    <property type="entry name" value="Radical SAM enzymes"/>
    <property type="match status" value="1"/>
</dbReference>
<evidence type="ECO:0000256" key="5">
    <source>
        <dbReference type="ARBA" id="ARBA00023004"/>
    </source>
</evidence>
<name>A0A4Z0VYD3_9BACT</name>
<reference evidence="8 9" key="1">
    <citation type="submission" date="2019-04" db="EMBL/GenBank/DDBJ databases">
        <title>Draft genome sequence data and analysis of a Fermenting Bacterium, Geotoga petraea strain HO-Geo1, isolated from heavy-oil petroleum reservoir in Russia.</title>
        <authorList>
            <person name="Grouzdev D.S."/>
            <person name="Semenova E.M."/>
            <person name="Sokolova D.S."/>
            <person name="Tourova T.P."/>
            <person name="Poltaraus A.B."/>
            <person name="Nazina T.N."/>
        </authorList>
    </citation>
    <scope>NUCLEOTIDE SEQUENCE [LARGE SCALE GENOMIC DNA]</scope>
    <source>
        <strain evidence="8 9">HO-Geo1</strain>
    </source>
</reference>
<accession>A0A4Z0VYD3</accession>
<keyword evidence="4" id="KW-0479">Metal-binding</keyword>
<keyword evidence="5" id="KW-0408">Iron</keyword>
<dbReference type="Pfam" id="PF04055">
    <property type="entry name" value="Radical_SAM"/>
    <property type="match status" value="1"/>
</dbReference>
<dbReference type="GO" id="GO:0003824">
    <property type="term" value="F:catalytic activity"/>
    <property type="evidence" value="ECO:0007669"/>
    <property type="project" value="InterPro"/>
</dbReference>
<dbReference type="InterPro" id="IPR058240">
    <property type="entry name" value="rSAM_sf"/>
</dbReference>
<dbReference type="EMBL" id="SRME01000003">
    <property type="protein sequence ID" value="TGG87783.1"/>
    <property type="molecule type" value="Genomic_DNA"/>
</dbReference>
<dbReference type="InterPro" id="IPR013785">
    <property type="entry name" value="Aldolase_TIM"/>
</dbReference>
<keyword evidence="3" id="KW-0949">S-adenosyl-L-methionine</keyword>
<proteinExistence type="predicted"/>
<comment type="caution">
    <text evidence="8">The sequence shown here is derived from an EMBL/GenBank/DDBJ whole genome shotgun (WGS) entry which is preliminary data.</text>
</comment>
<evidence type="ECO:0000256" key="3">
    <source>
        <dbReference type="ARBA" id="ARBA00022691"/>
    </source>
</evidence>
<evidence type="ECO:0000259" key="7">
    <source>
        <dbReference type="PROSITE" id="PS51918"/>
    </source>
</evidence>
<dbReference type="InterPro" id="IPR007197">
    <property type="entry name" value="rSAM"/>
</dbReference>
<dbReference type="PROSITE" id="PS51918">
    <property type="entry name" value="RADICAL_SAM"/>
    <property type="match status" value="1"/>
</dbReference>
<evidence type="ECO:0000313" key="8">
    <source>
        <dbReference type="EMBL" id="TGG87783.1"/>
    </source>
</evidence>
<dbReference type="Gene3D" id="3.20.20.70">
    <property type="entry name" value="Aldolase class I"/>
    <property type="match status" value="1"/>
</dbReference>
<dbReference type="OrthoDB" id="9763993at2"/>
<dbReference type="PANTHER" id="PTHR43787">
    <property type="entry name" value="FEMO COFACTOR BIOSYNTHESIS PROTEIN NIFB-RELATED"/>
    <property type="match status" value="1"/>
</dbReference>
<dbReference type="NCBIfam" id="TIGR04085">
    <property type="entry name" value="rSAM_more_4Fe4S"/>
    <property type="match status" value="1"/>
</dbReference>
<dbReference type="PANTHER" id="PTHR43787:SF3">
    <property type="entry name" value="ARYLSULFATASE REGULATORY PROTEIN"/>
    <property type="match status" value="1"/>
</dbReference>
<dbReference type="CDD" id="cd01335">
    <property type="entry name" value="Radical_SAM"/>
    <property type="match status" value="1"/>
</dbReference>
<dbReference type="GO" id="GO:0046872">
    <property type="term" value="F:metal ion binding"/>
    <property type="evidence" value="ECO:0007669"/>
    <property type="project" value="UniProtKB-KW"/>
</dbReference>
<evidence type="ECO:0000256" key="6">
    <source>
        <dbReference type="ARBA" id="ARBA00023014"/>
    </source>
</evidence>
<protein>
    <submittedName>
        <fullName evidence="8">Radical SAM protein</fullName>
    </submittedName>
</protein>
<dbReference type="UniPathway" id="UPA00782"/>
<dbReference type="SFLD" id="SFLDG01067">
    <property type="entry name" value="SPASM/twitch_domain_containing"/>
    <property type="match status" value="1"/>
</dbReference>
<keyword evidence="2" id="KW-0004">4Fe-4S</keyword>
<evidence type="ECO:0000256" key="2">
    <source>
        <dbReference type="ARBA" id="ARBA00022485"/>
    </source>
</evidence>
<sequence>MEAEMKNINEIKKSKYNIEISLNGNWVIYNTLKNSMLELNEEFYSYYKNNKIVSEKITQKFYEYGLWLDKDYDEIKELKMLYLRKIYSSDYLNLTIKTTNNCNFNCVYCYQDHLKTNLENDVILKIKNFIDKKVENDNIKYIFIHWFGGEPLINPQPIFDIENYILKKYKNIDLKSSMTTNGYLLNKKNIEKLKNTQINSFQITIDGNSDEHNKTRKTNQGENTYDKILKNIKNILEKSNFEILIRINVNKNNSDINKFLIQMEKNKLLNNNRISFHFNEAKKMDISYTNKDIFYQSVKEYSKDLLLIYNLLLNKKIKIPFYFTKGYNCEFDRLNTYLINTDGKFYRCSSSEKEEAFYLGDINSKGELFKNAKSFYNKMLRDPFESKKCFDCKVMPWCMGGCGFLKVKKINECIPEKYIINDLIKLYYKESKNEKNFKF</sequence>
<dbReference type="AlphaFoldDB" id="A0A4Z0VYD3"/>
<gene>
    <name evidence="8" type="ORF">E4650_05410</name>
</gene>